<dbReference type="Gene3D" id="1.20.120.450">
    <property type="entry name" value="dinb family like domain"/>
    <property type="match status" value="1"/>
</dbReference>
<dbReference type="InterPro" id="IPR018531">
    <property type="entry name" value="DUF1993"/>
</dbReference>
<evidence type="ECO:0000313" key="1">
    <source>
        <dbReference type="EMBL" id="KAF1836463.1"/>
    </source>
</evidence>
<gene>
    <name evidence="1" type="ORF">BDW02DRAFT_567054</name>
</gene>
<dbReference type="InterPro" id="IPR034660">
    <property type="entry name" value="DinB/YfiT-like"/>
</dbReference>
<dbReference type="OrthoDB" id="3724345at2759"/>
<dbReference type="PANTHER" id="PTHR36922">
    <property type="entry name" value="BLL2446 PROTEIN"/>
    <property type="match status" value="1"/>
</dbReference>
<name>A0A6A5KS60_9PLEO</name>
<organism evidence="1 2">
    <name type="scientific">Decorospora gaudefroyi</name>
    <dbReference type="NCBI Taxonomy" id="184978"/>
    <lineage>
        <taxon>Eukaryota</taxon>
        <taxon>Fungi</taxon>
        <taxon>Dikarya</taxon>
        <taxon>Ascomycota</taxon>
        <taxon>Pezizomycotina</taxon>
        <taxon>Dothideomycetes</taxon>
        <taxon>Pleosporomycetidae</taxon>
        <taxon>Pleosporales</taxon>
        <taxon>Pleosporineae</taxon>
        <taxon>Pleosporaceae</taxon>
        <taxon>Decorospora</taxon>
    </lineage>
</organism>
<dbReference type="AlphaFoldDB" id="A0A6A5KS60"/>
<accession>A0A6A5KS60</accession>
<dbReference type="SUPFAM" id="SSF109854">
    <property type="entry name" value="DinB/YfiT-like putative metalloenzymes"/>
    <property type="match status" value="1"/>
</dbReference>
<dbReference type="Pfam" id="PF09351">
    <property type="entry name" value="DUF1993"/>
    <property type="match status" value="1"/>
</dbReference>
<protein>
    <submittedName>
        <fullName evidence="1">Uncharacterized protein</fullName>
    </submittedName>
</protein>
<sequence>MSTYTPYSTTIPVLRNICNCAINILTTAKEERAAQDTLPTEQELLDTAFADMLPMRLQPILFGKFAVAGIQKLGLHGSTPVPEMNPAAFSSFDDMITFFKQVAAIMDAVDEKAYNESANKDFDMEVASKTLHMSGLEDFAQSFAIPNAYFHLNAIYMLLRSKGFKLGKGKYIGAFFTEQAKNDWKPITG</sequence>
<evidence type="ECO:0000313" key="2">
    <source>
        <dbReference type="Proteomes" id="UP000800040"/>
    </source>
</evidence>
<dbReference type="PANTHER" id="PTHR36922:SF1">
    <property type="entry name" value="DUF1993 DOMAIN-CONTAINING PROTEIN"/>
    <property type="match status" value="1"/>
</dbReference>
<keyword evidence="2" id="KW-1185">Reference proteome</keyword>
<reference evidence="1" key="1">
    <citation type="submission" date="2020-01" db="EMBL/GenBank/DDBJ databases">
        <authorList>
            <consortium name="DOE Joint Genome Institute"/>
            <person name="Haridas S."/>
            <person name="Albert R."/>
            <person name="Binder M."/>
            <person name="Bloem J."/>
            <person name="Labutti K."/>
            <person name="Salamov A."/>
            <person name="Andreopoulos B."/>
            <person name="Baker S.E."/>
            <person name="Barry K."/>
            <person name="Bills G."/>
            <person name="Bluhm B.H."/>
            <person name="Cannon C."/>
            <person name="Castanera R."/>
            <person name="Culley D.E."/>
            <person name="Daum C."/>
            <person name="Ezra D."/>
            <person name="Gonzalez J.B."/>
            <person name="Henrissat B."/>
            <person name="Kuo A."/>
            <person name="Liang C."/>
            <person name="Lipzen A."/>
            <person name="Lutzoni F."/>
            <person name="Magnuson J."/>
            <person name="Mondo S."/>
            <person name="Nolan M."/>
            <person name="Ohm R."/>
            <person name="Pangilinan J."/>
            <person name="Park H.-J."/>
            <person name="Ramirez L."/>
            <person name="Alfaro M."/>
            <person name="Sun H."/>
            <person name="Tritt A."/>
            <person name="Yoshinaga Y."/>
            <person name="Zwiers L.-H."/>
            <person name="Turgeon B.G."/>
            <person name="Goodwin S.B."/>
            <person name="Spatafora J.W."/>
            <person name="Crous P.W."/>
            <person name="Grigoriev I.V."/>
        </authorList>
    </citation>
    <scope>NUCLEOTIDE SEQUENCE</scope>
    <source>
        <strain evidence="1">P77</strain>
    </source>
</reference>
<proteinExistence type="predicted"/>
<dbReference type="EMBL" id="ML975273">
    <property type="protein sequence ID" value="KAF1836463.1"/>
    <property type="molecule type" value="Genomic_DNA"/>
</dbReference>
<dbReference type="Proteomes" id="UP000800040">
    <property type="component" value="Unassembled WGS sequence"/>
</dbReference>